<accession>A0ACC5YQJ8</accession>
<gene>
    <name evidence="1" type="ORF">PDJAM_G00030370</name>
</gene>
<organism evidence="1 2">
    <name type="scientific">Pangasius djambal</name>
    <dbReference type="NCBI Taxonomy" id="1691987"/>
    <lineage>
        <taxon>Eukaryota</taxon>
        <taxon>Metazoa</taxon>
        <taxon>Chordata</taxon>
        <taxon>Craniata</taxon>
        <taxon>Vertebrata</taxon>
        <taxon>Euteleostomi</taxon>
        <taxon>Actinopterygii</taxon>
        <taxon>Neopterygii</taxon>
        <taxon>Teleostei</taxon>
        <taxon>Ostariophysi</taxon>
        <taxon>Siluriformes</taxon>
        <taxon>Pangasiidae</taxon>
        <taxon>Pangasius</taxon>
    </lineage>
</organism>
<dbReference type="Proteomes" id="UP000830395">
    <property type="component" value="Chromosome 11"/>
</dbReference>
<protein>
    <submittedName>
        <fullName evidence="1">Uncharacterized protein</fullName>
    </submittedName>
</protein>
<proteinExistence type="predicted"/>
<keyword evidence="2" id="KW-1185">Reference proteome</keyword>
<evidence type="ECO:0000313" key="2">
    <source>
        <dbReference type="Proteomes" id="UP000830395"/>
    </source>
</evidence>
<reference evidence="1" key="1">
    <citation type="submission" date="2020-02" db="EMBL/GenBank/DDBJ databases">
        <title>Genome sequencing of the panga catfish, Pangasius djambal.</title>
        <authorList>
            <person name="Wen M."/>
            <person name="Zahm M."/>
            <person name="Roques C."/>
            <person name="Cabau C."/>
            <person name="Klopp C."/>
            <person name="Donnadieu C."/>
            <person name="Jouanno E."/>
            <person name="Avarre J.-C."/>
            <person name="Campet M."/>
            <person name="Ha T."/>
            <person name="Dugue R."/>
            <person name="Lampietro C."/>
            <person name="Louis A."/>
            <person name="Herpin A."/>
            <person name="Echchiki A."/>
            <person name="Berthelot C."/>
            <person name="Parey E."/>
            <person name="Roest-Crollius H."/>
            <person name="Braasch I."/>
            <person name="Postlethwait J.H."/>
            <person name="Bobe J."/>
            <person name="Montfort J."/>
            <person name="Bouchez O."/>
            <person name="Begum T."/>
            <person name="Schartl M."/>
            <person name="Gustiano R."/>
            <person name="Guiguen Y."/>
        </authorList>
    </citation>
    <scope>NUCLEOTIDE SEQUENCE</scope>
    <source>
        <strain evidence="1">Pdj_M5554</strain>
    </source>
</reference>
<dbReference type="EMBL" id="CM040985">
    <property type="protein sequence ID" value="MCJ8737991.1"/>
    <property type="molecule type" value="Genomic_DNA"/>
</dbReference>
<comment type="caution">
    <text evidence="1">The sequence shown here is derived from an EMBL/GenBank/DDBJ whole genome shotgun (WGS) entry which is preliminary data.</text>
</comment>
<evidence type="ECO:0000313" key="1">
    <source>
        <dbReference type="EMBL" id="MCJ8737991.1"/>
    </source>
</evidence>
<sequence length="791" mass="90309">MIKDWNGEDGEIIAEVYRNGGPKQKKTSKKGKECVLKFENLYYSTDYNIEVYAENGNGKKTETKFLTHSTRYNDKAVLGFLSFLIILTSLALLFVLYKLYLLKREKSRNEQELDDLLPTNALLQVEPMSAEALLEAYKKKRADEGRLFMDEFQSIPRIFSNYSIREAKKPENQSKNRYVDILPYDYNRVPLTHGGSNDYINASFIEGYKESNKYIAAQGPKEETVGDFWTMIWEQKTSIIVMVTRCEEGNKNKCAQYWPSLERETEIFDDLVVKIKGEENCPDYIIRHLTLMNRKEKAVEREVTHIQFTSWPDHGVPSDPGLLLKLRRRVNSFKNFFSGPIVTHCSAGVGRTGTYIGIDAMIESLEAEGRVDIYGYVVKLRRQRCLMVQVEAQYVLIHTALIEYSQFGETEISLSNFHSEVNALRQKEGNELSLMELEFQKLPKFRSYRSSNTARTEENKKKNRSSVVPYDFNRVPIKVNDEASHDSEAEDEEEYSSDEEDEAPTKYINASYVDGYWCPSSFIVAQGPMPDTVADFLHMLYQKQVKTVFMLSNCTENDQEFCSPYWDDEKKTFGEMVVEVKETENFPTYIRRCLEIQHTKRKDSHTLQQYHFLKWAGHELPANPLDLVDMMRSVRQSNDNSSKNKNLPIVVHCNDGSSRSGIFCALWKLLDSADAEKLVDIFQVAKDLRKARLGMINTSEQYEFLYSGLEVAYPVQNGEVKKPSEAPADSVQMINESTALISPSTDAATKESTKEDTVSASPEEGATEAGSEPEKGLTESATNGPTATVEV</sequence>
<name>A0ACC5YQJ8_9TELE</name>